<sequence length="314" mass="33472">MVMVAAAGAKQVDYWLVPETIEGDTPATPAFIRIPKTPGELTLTRDELSSNQVRSDRKAIFSARGSESSSGTLNTEFAYGDFDYLLQSLLFNTWNDDVLVIGATKKSFTIERKQTDIDTLRRYPGCLVNTFALTAAPNAIVTADFGIMGASVLYGASAISGATYAEPENNDPFDSTGENATLTAAIKVNGVASNAVTSVSLNIDNGISQAHVYGQRGVAASGSTNAATTGSITFLYQNEDLSQMFYDHSDISLEFTLSGQGGAYTFLLPRIKFSSEALAEADAFQALTFDFTAYEDKATGILLQITRTADGQGS</sequence>
<dbReference type="EMBL" id="CP006569">
    <property type="protein sequence ID" value="AHF77902.1"/>
    <property type="molecule type" value="Genomic_DNA"/>
</dbReference>
<dbReference type="RefSeq" id="WP_025423045.1">
    <property type="nucleotide sequence ID" value="NZ_CP006569.1"/>
</dbReference>
<dbReference type="KEGG" id="sod:Sant_2889"/>
<dbReference type="Pfam" id="PF18906">
    <property type="entry name" value="Phage_tube_2"/>
    <property type="match status" value="1"/>
</dbReference>
<dbReference type="Proteomes" id="UP000019028">
    <property type="component" value="Chromosome"/>
</dbReference>
<dbReference type="PATRIC" id="fig|1239307.3.peg.3201"/>
<name>W0HZF6_9GAMM</name>
<dbReference type="InterPro" id="IPR044000">
    <property type="entry name" value="Phage_tube_2"/>
</dbReference>
<protein>
    <submittedName>
        <fullName evidence="1">Phage minor tail protein</fullName>
    </submittedName>
</protein>
<reference evidence="1 2" key="1">
    <citation type="journal article" date="2014" name="Genome Biol. Evol.">
        <title>Genome degeneration and adaptation in a nascent stage of symbiosis.</title>
        <authorList>
            <person name="Oakeson K.F."/>
            <person name="Gil R."/>
            <person name="Clayton A.L."/>
            <person name="Dunn D.M."/>
            <person name="von Niederhausern A.C."/>
            <person name="Hamil C."/>
            <person name="Aoyagi A."/>
            <person name="Duval B."/>
            <person name="Baca A."/>
            <person name="Silva F.J."/>
            <person name="Vallier A."/>
            <person name="Jackson D.G."/>
            <person name="Latorre A."/>
            <person name="Weiss R.B."/>
            <person name="Heddi A."/>
            <person name="Moya A."/>
            <person name="Dale C."/>
        </authorList>
    </citation>
    <scope>NUCLEOTIDE SEQUENCE [LARGE SCALE GENOMIC DNA]</scope>
    <source>
        <strain evidence="1 2">HS1</strain>
    </source>
</reference>
<organism evidence="1 2">
    <name type="scientific">Sodalis praecaptivus</name>
    <dbReference type="NCBI Taxonomy" id="1239307"/>
    <lineage>
        <taxon>Bacteria</taxon>
        <taxon>Pseudomonadati</taxon>
        <taxon>Pseudomonadota</taxon>
        <taxon>Gammaproteobacteria</taxon>
        <taxon>Enterobacterales</taxon>
        <taxon>Bruguierivoracaceae</taxon>
        <taxon>Sodalis</taxon>
    </lineage>
</organism>
<dbReference type="OrthoDB" id="6571799at2"/>
<dbReference type="AlphaFoldDB" id="W0HZF6"/>
<keyword evidence="2" id="KW-1185">Reference proteome</keyword>
<proteinExistence type="predicted"/>
<gene>
    <name evidence="1" type="ORF">Sant_2889</name>
</gene>
<evidence type="ECO:0000313" key="1">
    <source>
        <dbReference type="EMBL" id="AHF77902.1"/>
    </source>
</evidence>
<dbReference type="HOGENOM" id="CLU_057993_0_0_6"/>
<evidence type="ECO:0000313" key="2">
    <source>
        <dbReference type="Proteomes" id="UP000019028"/>
    </source>
</evidence>
<accession>W0HZF6</accession>